<feature type="transmembrane region" description="Helical" evidence="1">
    <location>
        <begin position="109"/>
        <end position="127"/>
    </location>
</feature>
<gene>
    <name evidence="2" type="ORF">BD01_1084</name>
</gene>
<feature type="transmembrane region" description="Helical" evidence="1">
    <location>
        <begin position="194"/>
        <end position="215"/>
    </location>
</feature>
<dbReference type="RefSeq" id="WP_042690759.1">
    <property type="nucleotide sequence ID" value="NZ_CP007264.1"/>
</dbReference>
<dbReference type="GO" id="GO:0008233">
    <property type="term" value="F:peptidase activity"/>
    <property type="evidence" value="ECO:0007669"/>
    <property type="project" value="InterPro"/>
</dbReference>
<feature type="transmembrane region" description="Helical" evidence="1">
    <location>
        <begin position="147"/>
        <end position="163"/>
    </location>
</feature>
<proteinExistence type="predicted"/>
<dbReference type="Pfam" id="PF13367">
    <property type="entry name" value="PrsW-protease"/>
    <property type="match status" value="1"/>
</dbReference>
<protein>
    <recommendedName>
        <fullName evidence="4">PrsW family intramembrane metalloprotease</fullName>
    </recommendedName>
</protein>
<feature type="transmembrane region" description="Helical" evidence="1">
    <location>
        <begin position="6"/>
        <end position="28"/>
    </location>
</feature>
<dbReference type="KEGG" id="tnu:BD01_1084"/>
<organism evidence="2 3">
    <name type="scientific">Thermococcus nautili</name>
    <dbReference type="NCBI Taxonomy" id="195522"/>
    <lineage>
        <taxon>Archaea</taxon>
        <taxon>Methanobacteriati</taxon>
        <taxon>Methanobacteriota</taxon>
        <taxon>Thermococci</taxon>
        <taxon>Thermococcales</taxon>
        <taxon>Thermococcaceae</taxon>
        <taxon>Thermococcus</taxon>
    </lineage>
</organism>
<dbReference type="InterPro" id="IPR026898">
    <property type="entry name" value="PrsW"/>
</dbReference>
<feature type="transmembrane region" description="Helical" evidence="1">
    <location>
        <begin position="40"/>
        <end position="63"/>
    </location>
</feature>
<accession>W8P1Q8</accession>
<dbReference type="Proteomes" id="UP000019434">
    <property type="component" value="Chromosome"/>
</dbReference>
<reference evidence="2 3" key="1">
    <citation type="submission" date="2014-02" db="EMBL/GenBank/DDBJ databases">
        <title>Genome Sequence of an Hyperthermophilic Archaeon, Thermococcus nautili 30-1, producing viral vesicles.</title>
        <authorList>
            <person name="Oberto J."/>
            <person name="Gaudin M."/>
            <person name="Cossu M."/>
            <person name="Gorlas A."/>
            <person name="Slesarev A."/>
            <person name="Marguet E."/>
            <person name="Forterre P."/>
        </authorList>
    </citation>
    <scope>NUCLEOTIDE SEQUENCE [LARGE SCALE GENOMIC DNA]</scope>
    <source>
        <strain evidence="2 3">30-1</strain>
    </source>
</reference>
<sequence>MDAGHILIIVTIALYSLGSVGVLLWFWWRVRPKLPSALATGIVVVFAFFVVFSIELILAFAIAPTERTTAIPIKQAFKISITEETVKILIVSLGLFIARDDSHWTDTKLTLALIAGLVFGVSEGIVYAANRHYAPLNLVILFTTRTYHAVLTVTLMAGLILVLKGRKLTGALIAASPYLTHAFFDYFVSLRNYVGASVMLILTFALFLAGVYLLLPAIEEEKRTREKFRHEATVNIEDHWLKKM</sequence>
<dbReference type="AlphaFoldDB" id="W8P1Q8"/>
<evidence type="ECO:0000313" key="2">
    <source>
        <dbReference type="EMBL" id="AHL22701.1"/>
    </source>
</evidence>
<dbReference type="EMBL" id="CP007264">
    <property type="protein sequence ID" value="AHL22701.1"/>
    <property type="molecule type" value="Genomic_DNA"/>
</dbReference>
<keyword evidence="1" id="KW-1133">Transmembrane helix</keyword>
<dbReference type="OrthoDB" id="102317at2157"/>
<keyword evidence="1" id="KW-0472">Membrane</keyword>
<evidence type="ECO:0008006" key="4">
    <source>
        <dbReference type="Google" id="ProtNLM"/>
    </source>
</evidence>
<dbReference type="GeneID" id="24957351"/>
<keyword evidence="1" id="KW-0812">Transmembrane</keyword>
<keyword evidence="3" id="KW-1185">Reference proteome</keyword>
<dbReference type="HOGENOM" id="CLU_1136107_0_0_2"/>
<name>W8P1Q8_9EURY</name>
<evidence type="ECO:0000256" key="1">
    <source>
        <dbReference type="SAM" id="Phobius"/>
    </source>
</evidence>
<evidence type="ECO:0000313" key="3">
    <source>
        <dbReference type="Proteomes" id="UP000019434"/>
    </source>
</evidence>